<dbReference type="EMBL" id="CP012700">
    <property type="protein sequence ID" value="ALH79632.1"/>
    <property type="molecule type" value="Genomic_DNA"/>
</dbReference>
<dbReference type="PANTHER" id="PTHR33677">
    <property type="entry name" value="TRANSCRIPTIONAL REPRESSOR FRMR-RELATED"/>
    <property type="match status" value="1"/>
</dbReference>
<reference evidence="2 3" key="1">
    <citation type="journal article" date="2015" name="Genome Announc.">
        <title>Complete Genome Sequence of Polypropylene Glycol- and Polyethylene Glycol-Degrading Sphingopyxis macrogoltabida Strain EY-1.</title>
        <authorList>
            <person name="Ohtsubo Y."/>
            <person name="Nagata Y."/>
            <person name="Numata M."/>
            <person name="Tsuchikane K."/>
            <person name="Hosoyama A."/>
            <person name="Yamazoe A."/>
            <person name="Tsuda M."/>
            <person name="Fujita N."/>
            <person name="Kawai F."/>
        </authorList>
    </citation>
    <scope>NUCLEOTIDE SEQUENCE [LARGE SCALE GENOMIC DNA]</scope>
    <source>
        <strain evidence="2 3">EY-1</strain>
    </source>
</reference>
<protein>
    <submittedName>
        <fullName evidence="2">Transcriptional regulator</fullName>
    </submittedName>
</protein>
<dbReference type="InterPro" id="IPR003735">
    <property type="entry name" value="Metal_Tscrpt_repr"/>
</dbReference>
<dbReference type="PANTHER" id="PTHR33677:SF5">
    <property type="entry name" value="TRANSCRIPTIONAL REPRESSOR FRMR"/>
    <property type="match status" value="1"/>
</dbReference>
<organism evidence="2 3">
    <name type="scientific">Sphingopyxis macrogoltabida</name>
    <name type="common">Sphingomonas macrogoltabidus</name>
    <dbReference type="NCBI Taxonomy" id="33050"/>
    <lineage>
        <taxon>Bacteria</taxon>
        <taxon>Pseudomonadati</taxon>
        <taxon>Pseudomonadota</taxon>
        <taxon>Alphaproteobacteria</taxon>
        <taxon>Sphingomonadales</taxon>
        <taxon>Sphingomonadaceae</taxon>
        <taxon>Sphingopyxis</taxon>
    </lineage>
</organism>
<dbReference type="RefSeq" id="WP_054587065.1">
    <property type="nucleotide sequence ID" value="NZ_CP012700.1"/>
</dbReference>
<dbReference type="AlphaFoldDB" id="A0A0N9U8L4"/>
<comment type="similarity">
    <text evidence="1">Belongs to the FrmR/RcnR family.</text>
</comment>
<gene>
    <name evidence="2" type="ORF">AN936_04390</name>
</gene>
<dbReference type="InterPro" id="IPR038390">
    <property type="entry name" value="Metal_Tscrpt_repr_sf"/>
</dbReference>
<accession>A0A0N9U8L4</accession>
<dbReference type="Pfam" id="PF02583">
    <property type="entry name" value="Trns_repr_metal"/>
    <property type="match status" value="1"/>
</dbReference>
<dbReference type="GO" id="GO:0045892">
    <property type="term" value="P:negative regulation of DNA-templated transcription"/>
    <property type="evidence" value="ECO:0007669"/>
    <property type="project" value="UniProtKB-ARBA"/>
</dbReference>
<dbReference type="GO" id="GO:0046872">
    <property type="term" value="F:metal ion binding"/>
    <property type="evidence" value="ECO:0007669"/>
    <property type="project" value="InterPro"/>
</dbReference>
<evidence type="ECO:0000256" key="1">
    <source>
        <dbReference type="ARBA" id="ARBA00005260"/>
    </source>
</evidence>
<dbReference type="Proteomes" id="UP000058074">
    <property type="component" value="Chromosome"/>
</dbReference>
<sequence>MGHTSTNPELLARVHRIAGQVGAVEKAIVAGEPCATVLHRVAAVRGAVNGLLDEVIAEHLESHVAAPGLAAAERKAGADELLAVIRRYSK</sequence>
<evidence type="ECO:0000313" key="3">
    <source>
        <dbReference type="Proteomes" id="UP000058074"/>
    </source>
</evidence>
<dbReference type="GO" id="GO:0003677">
    <property type="term" value="F:DNA binding"/>
    <property type="evidence" value="ECO:0007669"/>
    <property type="project" value="InterPro"/>
</dbReference>
<name>A0A0N9U8L4_SPHMC</name>
<proteinExistence type="inferred from homology"/>
<dbReference type="Gene3D" id="1.20.58.1000">
    <property type="entry name" value="Metal-sensitive repressor, helix protomer"/>
    <property type="match status" value="1"/>
</dbReference>
<dbReference type="KEGG" id="smag:AN936_04390"/>
<dbReference type="PATRIC" id="fig|33050.5.peg.910"/>
<dbReference type="OrthoDB" id="9806052at2"/>
<evidence type="ECO:0000313" key="2">
    <source>
        <dbReference type="EMBL" id="ALH79632.1"/>
    </source>
</evidence>
<dbReference type="CDD" id="cd10153">
    <property type="entry name" value="RcnR-FrmR-like_DUF156"/>
    <property type="match status" value="1"/>
</dbReference>